<organism evidence="4 5">
    <name type="scientific">Brevundimonas goettingensis</name>
    <dbReference type="NCBI Taxonomy" id="2774190"/>
    <lineage>
        <taxon>Bacteria</taxon>
        <taxon>Pseudomonadati</taxon>
        <taxon>Pseudomonadota</taxon>
        <taxon>Alphaproteobacteria</taxon>
        <taxon>Caulobacterales</taxon>
        <taxon>Caulobacteraceae</taxon>
        <taxon>Brevundimonas</taxon>
    </lineage>
</organism>
<dbReference type="Pfam" id="PF16586">
    <property type="entry name" value="DUF5060"/>
    <property type="match status" value="1"/>
</dbReference>
<name>A0A975BYJ2_9CAUL</name>
<dbReference type="Proteomes" id="UP000663918">
    <property type="component" value="Chromosome"/>
</dbReference>
<dbReference type="RefSeq" id="WP_207868326.1">
    <property type="nucleotide sequence ID" value="NZ_CP062222.1"/>
</dbReference>
<evidence type="ECO:0000259" key="2">
    <source>
        <dbReference type="Pfam" id="PF16586"/>
    </source>
</evidence>
<dbReference type="InterPro" id="IPR013783">
    <property type="entry name" value="Ig-like_fold"/>
</dbReference>
<proteinExistence type="predicted"/>
<dbReference type="InterPro" id="IPR032260">
    <property type="entry name" value="DUF5060"/>
</dbReference>
<dbReference type="PROSITE" id="PS51318">
    <property type="entry name" value="TAT"/>
    <property type="match status" value="1"/>
</dbReference>
<dbReference type="AlphaFoldDB" id="A0A975BYJ2"/>
<dbReference type="Pfam" id="PF18310">
    <property type="entry name" value="DUF5605"/>
    <property type="match status" value="1"/>
</dbReference>
<dbReference type="Gene3D" id="2.60.40.3950">
    <property type="match status" value="1"/>
</dbReference>
<dbReference type="InterPro" id="IPR006311">
    <property type="entry name" value="TAT_signal"/>
</dbReference>
<gene>
    <name evidence="4" type="ORF">IFJ75_11530</name>
</gene>
<sequence length="534" mass="59264">MAGKLTRREVIAVGAGAVAAGLAGSVAARDAVATVERWGLHEVELTGEPTGNPFDVNLSAVFTDGRTTLEVPGFFDGANDGQGTWRIRFSPPGTGAWRWTSRSDLPVLNGRSGVVEAVAPGAGNHGPVGVVETFHFAHADGTPFRQLGTTSYGWTHQPEARRRETLETLKASPFNKIRMLVFPNASVKTNDDLAPFVRTGPGDKDWDFTRFNPAFFQRLDACVAALCEMGVEADVILFHPYDGRFGFDEMPADVDARYVRYVVARLSPYRNVWWSLANEFDVVKAKTADDFDRLGRLVQARDPHDRLRSIHNWRALFDNGRPWVTHASLQNGSAVIDDARAVLYRDVWKKPVVFDEVRYEGDIAERWGNLTGLEMVRAFWEGLVAGTYVGHSETFDNPDDDYWLGAGGSLRGQSAPRLAFFKAVMEAGPTPGFEPIDKWWERHVGGKAGQVYLRYFGEAAPDGWTVDIPRDGLTGGERFTVDVIDTWNMTVERLPGVMTLSQGATKYTWHDPERPVVALPSRPWMAVRLAREHA</sequence>
<accession>A0A975BYJ2</accession>
<dbReference type="InterPro" id="IPR041239">
    <property type="entry name" value="DUF5605"/>
</dbReference>
<feature type="domain" description="DUF5605" evidence="3">
    <location>
        <begin position="440"/>
        <end position="529"/>
    </location>
</feature>
<evidence type="ECO:0000313" key="4">
    <source>
        <dbReference type="EMBL" id="QTC89923.1"/>
    </source>
</evidence>
<dbReference type="Gene3D" id="2.60.40.10">
    <property type="entry name" value="Immunoglobulins"/>
    <property type="match status" value="1"/>
</dbReference>
<dbReference type="EMBL" id="CP062222">
    <property type="protein sequence ID" value="QTC89923.1"/>
    <property type="molecule type" value="Genomic_DNA"/>
</dbReference>
<dbReference type="InterPro" id="IPR017853">
    <property type="entry name" value="GH"/>
</dbReference>
<evidence type="ECO:0000259" key="1">
    <source>
        <dbReference type="Pfam" id="PF13204"/>
    </source>
</evidence>
<protein>
    <submittedName>
        <fullName evidence="4">DUF5605 domain-containing protein</fullName>
    </submittedName>
</protein>
<feature type="domain" description="Apiosidase-like catalytic" evidence="1">
    <location>
        <begin position="135"/>
        <end position="391"/>
    </location>
</feature>
<dbReference type="PANTHER" id="PTHR37836:SF2">
    <property type="entry name" value="DUF4038 DOMAIN-CONTAINING PROTEIN"/>
    <property type="match status" value="1"/>
</dbReference>
<evidence type="ECO:0000313" key="5">
    <source>
        <dbReference type="Proteomes" id="UP000663918"/>
    </source>
</evidence>
<keyword evidence="5" id="KW-1185">Reference proteome</keyword>
<dbReference type="KEGG" id="bgoe:IFJ75_11530"/>
<reference evidence="4" key="1">
    <citation type="submission" date="2020-09" db="EMBL/GenBank/DDBJ databases">
        <title>Brevundimonas sp. LVF2 isolated from a puddle in Goettingen, Germany.</title>
        <authorList>
            <person name="Friedrich I."/>
            <person name="Klassen A."/>
            <person name="Hannes N."/>
            <person name="Schneider D."/>
            <person name="Hertel R."/>
            <person name="Daniel R."/>
        </authorList>
    </citation>
    <scope>NUCLEOTIDE SEQUENCE</scope>
    <source>
        <strain evidence="4">LVF2</strain>
    </source>
</reference>
<dbReference type="SUPFAM" id="SSF51445">
    <property type="entry name" value="(Trans)glycosidases"/>
    <property type="match status" value="1"/>
</dbReference>
<evidence type="ECO:0000259" key="3">
    <source>
        <dbReference type="Pfam" id="PF18310"/>
    </source>
</evidence>
<dbReference type="Gene3D" id="3.20.20.80">
    <property type="entry name" value="Glycosidases"/>
    <property type="match status" value="1"/>
</dbReference>
<dbReference type="Pfam" id="PF13204">
    <property type="entry name" value="Apiosidase"/>
    <property type="match status" value="1"/>
</dbReference>
<feature type="domain" description="DUF5060" evidence="2">
    <location>
        <begin position="34"/>
        <end position="103"/>
    </location>
</feature>
<dbReference type="InterPro" id="IPR025277">
    <property type="entry name" value="Apiosidase-like_cat_dom"/>
</dbReference>
<dbReference type="PANTHER" id="PTHR37836">
    <property type="entry name" value="LMO1036 PROTEIN"/>
    <property type="match status" value="1"/>
</dbReference>